<feature type="transmembrane region" description="Helical" evidence="1">
    <location>
        <begin position="119"/>
        <end position="138"/>
    </location>
</feature>
<dbReference type="Proteomes" id="UP001634394">
    <property type="component" value="Unassembled WGS sequence"/>
</dbReference>
<dbReference type="Gene3D" id="2.170.140.10">
    <property type="entry name" value="Chitin binding domain"/>
    <property type="match status" value="1"/>
</dbReference>
<organism evidence="3 4">
    <name type="scientific">Sinanodonta woodiana</name>
    <name type="common">Chinese pond mussel</name>
    <name type="synonym">Anodonta woodiana</name>
    <dbReference type="NCBI Taxonomy" id="1069815"/>
    <lineage>
        <taxon>Eukaryota</taxon>
        <taxon>Metazoa</taxon>
        <taxon>Spiralia</taxon>
        <taxon>Lophotrochozoa</taxon>
        <taxon>Mollusca</taxon>
        <taxon>Bivalvia</taxon>
        <taxon>Autobranchia</taxon>
        <taxon>Heteroconchia</taxon>
        <taxon>Palaeoheterodonta</taxon>
        <taxon>Unionida</taxon>
        <taxon>Unionoidea</taxon>
        <taxon>Unionidae</taxon>
        <taxon>Unioninae</taxon>
        <taxon>Sinanodonta</taxon>
    </lineage>
</organism>
<keyword evidence="1" id="KW-1133">Transmembrane helix</keyword>
<keyword evidence="1" id="KW-0812">Transmembrane</keyword>
<evidence type="ECO:0000313" key="4">
    <source>
        <dbReference type="Proteomes" id="UP001634394"/>
    </source>
</evidence>
<dbReference type="InterPro" id="IPR002557">
    <property type="entry name" value="Chitin-bd_dom"/>
</dbReference>
<accession>A0ABD3UWA6</accession>
<comment type="caution">
    <text evidence="3">The sequence shown here is derived from an EMBL/GenBank/DDBJ whole genome shotgun (WGS) entry which is preliminary data.</text>
</comment>
<dbReference type="AlphaFoldDB" id="A0ABD3UWA6"/>
<dbReference type="SUPFAM" id="SSF57625">
    <property type="entry name" value="Invertebrate chitin-binding proteins"/>
    <property type="match status" value="1"/>
</dbReference>
<dbReference type="InterPro" id="IPR036508">
    <property type="entry name" value="Chitin-bd_dom_sf"/>
</dbReference>
<name>A0ABD3UWA6_SINWO</name>
<keyword evidence="4" id="KW-1185">Reference proteome</keyword>
<keyword evidence="1" id="KW-0472">Membrane</keyword>
<sequence>MAQSLYFNETCDPVDLMLCSPYYFDPCDCTKFYQCAQNQLRMFHQHCPHGTIYNHKTWVCDYPNDAICQTLRPWERCNVKESRMEQLRSICFKSIPNSGNTGNSDPNTNGISVALITQTILPTAFGVLVFVIMIGLVINRYRDRR</sequence>
<evidence type="ECO:0000256" key="1">
    <source>
        <dbReference type="SAM" id="Phobius"/>
    </source>
</evidence>
<gene>
    <name evidence="3" type="ORF">ACJMK2_016131</name>
</gene>
<evidence type="ECO:0000259" key="2">
    <source>
        <dbReference type="PROSITE" id="PS50940"/>
    </source>
</evidence>
<dbReference type="PROSITE" id="PS50940">
    <property type="entry name" value="CHIT_BIND_II"/>
    <property type="match status" value="1"/>
</dbReference>
<proteinExistence type="predicted"/>
<dbReference type="EMBL" id="JBJQND010000015">
    <property type="protein sequence ID" value="KAL3852502.1"/>
    <property type="molecule type" value="Genomic_DNA"/>
</dbReference>
<feature type="domain" description="Chitin-binding type-2" evidence="2">
    <location>
        <begin position="8"/>
        <end position="70"/>
    </location>
</feature>
<protein>
    <recommendedName>
        <fullName evidence="2">Chitin-binding type-2 domain-containing protein</fullName>
    </recommendedName>
</protein>
<dbReference type="Pfam" id="PF01607">
    <property type="entry name" value="CBM_14"/>
    <property type="match status" value="1"/>
</dbReference>
<evidence type="ECO:0000313" key="3">
    <source>
        <dbReference type="EMBL" id="KAL3852502.1"/>
    </source>
</evidence>
<reference evidence="3 4" key="1">
    <citation type="submission" date="2024-11" db="EMBL/GenBank/DDBJ databases">
        <title>Chromosome-level genome assembly of the freshwater bivalve Anodonta woodiana.</title>
        <authorList>
            <person name="Chen X."/>
        </authorList>
    </citation>
    <scope>NUCLEOTIDE SEQUENCE [LARGE SCALE GENOMIC DNA]</scope>
    <source>
        <strain evidence="3">MN2024</strain>
        <tissue evidence="3">Gills</tissue>
    </source>
</reference>